<feature type="region of interest" description="Disordered" evidence="1">
    <location>
        <begin position="55"/>
        <end position="79"/>
    </location>
</feature>
<dbReference type="InterPro" id="IPR010385">
    <property type="entry name" value="DUF982"/>
</dbReference>
<evidence type="ECO:0000313" key="3">
    <source>
        <dbReference type="Proteomes" id="UP000320653"/>
    </source>
</evidence>
<reference evidence="2 3" key="1">
    <citation type="submission" date="2019-06" db="EMBL/GenBank/DDBJ databases">
        <title>Sorghum-associated microbial communities from plants grown in Nebraska, USA.</title>
        <authorList>
            <person name="Schachtman D."/>
        </authorList>
    </citation>
    <scope>NUCLEOTIDE SEQUENCE [LARGE SCALE GENOMIC DNA]</scope>
    <source>
        <strain evidence="2 3">1225</strain>
    </source>
</reference>
<organism evidence="2 3">
    <name type="scientific">Neorhizobium alkalisoli</name>
    <dbReference type="NCBI Taxonomy" id="528178"/>
    <lineage>
        <taxon>Bacteria</taxon>
        <taxon>Pseudomonadati</taxon>
        <taxon>Pseudomonadota</taxon>
        <taxon>Alphaproteobacteria</taxon>
        <taxon>Hyphomicrobiales</taxon>
        <taxon>Rhizobiaceae</taxon>
        <taxon>Rhizobium/Agrobacterium group</taxon>
        <taxon>Neorhizobium</taxon>
    </lineage>
</organism>
<dbReference type="AlphaFoldDB" id="A0A561R1I2"/>
<dbReference type="RefSeq" id="WP_145634029.1">
    <property type="nucleotide sequence ID" value="NZ_VIWP01000002.1"/>
</dbReference>
<accession>A0A561R1I2</accession>
<protein>
    <submittedName>
        <fullName evidence="2">Uncharacterized protein DUF982</fullName>
    </submittedName>
</protein>
<dbReference type="Gene3D" id="6.10.250.730">
    <property type="match status" value="1"/>
</dbReference>
<evidence type="ECO:0000313" key="2">
    <source>
        <dbReference type="EMBL" id="TWF56449.1"/>
    </source>
</evidence>
<comment type="caution">
    <text evidence="2">The sequence shown here is derived from an EMBL/GenBank/DDBJ whole genome shotgun (WGS) entry which is preliminary data.</text>
</comment>
<dbReference type="OrthoDB" id="8289987at2"/>
<dbReference type="Pfam" id="PF06169">
    <property type="entry name" value="DUF982"/>
    <property type="match status" value="1"/>
</dbReference>
<feature type="compositionally biased region" description="Basic and acidic residues" evidence="1">
    <location>
        <begin position="55"/>
        <end position="69"/>
    </location>
</feature>
<keyword evidence="3" id="KW-1185">Reference proteome</keyword>
<proteinExistence type="predicted"/>
<dbReference type="Proteomes" id="UP000320653">
    <property type="component" value="Unassembled WGS sequence"/>
</dbReference>
<gene>
    <name evidence="2" type="ORF">FHW37_10278</name>
</gene>
<sequence>MQTSWEKPVRVAFGHLGTEVINSPSEALMLLMDHWPDLRGPSFVRARSACRAALDGRRSPEDARRHFEEAVSEAQLHVN</sequence>
<name>A0A561R1I2_9HYPH</name>
<evidence type="ECO:0000256" key="1">
    <source>
        <dbReference type="SAM" id="MobiDB-lite"/>
    </source>
</evidence>
<dbReference type="EMBL" id="VIWP01000002">
    <property type="protein sequence ID" value="TWF56449.1"/>
    <property type="molecule type" value="Genomic_DNA"/>
</dbReference>